<comment type="caution">
    <text evidence="1">The sequence shown here is derived from an EMBL/GenBank/DDBJ whole genome shotgun (WGS) entry which is preliminary data.</text>
</comment>
<sequence length="340" mass="40165">MKSSYLKRKFDDELNNKGKILIEGFTFYRDQILKELEPIGYDEIFNNWVEERKRKLLNAADEILDLFDNRERFERLKELYKKKRLIPFIGAGLSQPSGLPLWGDFLKKVHKETDIEKKEFNQLLADGNYEEVAELLEKNECNYLQEQLENTFGKNFNFEDLSGVVCRLPLFFPDASIITTNYDDIIKCVYEFYQKNFRNYISGLNYSSFQEQINNGEQVLLKLHGTYKSKYERVLTSSDYERHYNENNHISNCIRALFSQSVLFLGCSLNQDRTIIKLKEIVQTNTSSLPKHYAFLSCNDISEEERKAKRRMLNDANIYTIWYEGDHDECIEALLEKLAE</sequence>
<proteinExistence type="predicted"/>
<accession>A0A837CWD2</accession>
<dbReference type="EMBL" id="DYVQ01000103">
    <property type="protein sequence ID" value="HJF74986.1"/>
    <property type="molecule type" value="Genomic_DNA"/>
</dbReference>
<dbReference type="Pfam" id="PF13289">
    <property type="entry name" value="SIR2_2"/>
    <property type="match status" value="1"/>
</dbReference>
<dbReference type="InterPro" id="IPR029035">
    <property type="entry name" value="DHS-like_NAD/FAD-binding_dom"/>
</dbReference>
<evidence type="ECO:0000313" key="2">
    <source>
        <dbReference type="Proteomes" id="UP000749334"/>
    </source>
</evidence>
<evidence type="ECO:0000313" key="1">
    <source>
        <dbReference type="EMBL" id="HJF74986.1"/>
    </source>
</evidence>
<reference evidence="1" key="1">
    <citation type="journal article" date="2021" name="PeerJ">
        <title>Extensive microbial diversity within the chicken gut microbiome revealed by metagenomics and culture.</title>
        <authorList>
            <person name="Gilroy R."/>
            <person name="Ravi A."/>
            <person name="Getino M."/>
            <person name="Pursley I."/>
            <person name="Horton D.L."/>
            <person name="Alikhan N.F."/>
            <person name="Baker D."/>
            <person name="Gharbi K."/>
            <person name="Hall N."/>
            <person name="Watson M."/>
            <person name="Adriaenssens E.M."/>
            <person name="Foster-Nyarko E."/>
            <person name="Jarju S."/>
            <person name="Secka A."/>
            <person name="Antonio M."/>
            <person name="Oren A."/>
            <person name="Chaudhuri R.R."/>
            <person name="La Ragione R."/>
            <person name="Hildebrand F."/>
            <person name="Pallen M.J."/>
        </authorList>
    </citation>
    <scope>NUCLEOTIDE SEQUENCE</scope>
    <source>
        <strain evidence="1">ChiHjej11B10-15683</strain>
    </source>
</reference>
<dbReference type="Proteomes" id="UP000749334">
    <property type="component" value="Unassembled WGS sequence"/>
</dbReference>
<protein>
    <submittedName>
        <fullName evidence="1">SIR2 family protein</fullName>
    </submittedName>
</protein>
<gene>
    <name evidence="1" type="ORF">K8W15_12550</name>
</gene>
<dbReference type="AlphaFoldDB" id="A0A837CWD2"/>
<reference evidence="1" key="2">
    <citation type="submission" date="2021-09" db="EMBL/GenBank/DDBJ databases">
        <authorList>
            <person name="Gilroy R."/>
        </authorList>
    </citation>
    <scope>NUCLEOTIDE SEQUENCE</scope>
    <source>
        <strain evidence="1">ChiHjej11B10-15683</strain>
    </source>
</reference>
<organism evidence="1 2">
    <name type="scientific">Gallibacterium anatis</name>
    <dbReference type="NCBI Taxonomy" id="750"/>
    <lineage>
        <taxon>Bacteria</taxon>
        <taxon>Pseudomonadati</taxon>
        <taxon>Pseudomonadota</taxon>
        <taxon>Gammaproteobacteria</taxon>
        <taxon>Pasteurellales</taxon>
        <taxon>Pasteurellaceae</taxon>
        <taxon>Gallibacterium</taxon>
    </lineage>
</organism>
<dbReference type="RefSeq" id="WP_039091742.1">
    <property type="nucleotide sequence ID" value="NZ_JARTCS010000014.1"/>
</dbReference>
<dbReference type="SUPFAM" id="SSF52467">
    <property type="entry name" value="DHS-like NAD/FAD-binding domain"/>
    <property type="match status" value="1"/>
</dbReference>
<name>A0A837CWD2_9PAST</name>